<dbReference type="RefSeq" id="WP_311547564.1">
    <property type="nucleotide sequence ID" value="NZ_JAVREK010000035.1"/>
</dbReference>
<gene>
    <name evidence="1" type="ORF">RM446_23245</name>
</gene>
<dbReference type="EMBL" id="JAVREK010000035">
    <property type="protein sequence ID" value="MDT0305049.1"/>
    <property type="molecule type" value="Genomic_DNA"/>
</dbReference>
<organism evidence="1 2">
    <name type="scientific">Streptomonospora wellingtoniae</name>
    <dbReference type="NCBI Taxonomy" id="3075544"/>
    <lineage>
        <taxon>Bacteria</taxon>
        <taxon>Bacillati</taxon>
        <taxon>Actinomycetota</taxon>
        <taxon>Actinomycetes</taxon>
        <taxon>Streptosporangiales</taxon>
        <taxon>Nocardiopsidaceae</taxon>
        <taxon>Streptomonospora</taxon>
    </lineage>
</organism>
<evidence type="ECO:0000313" key="2">
    <source>
        <dbReference type="Proteomes" id="UP001183226"/>
    </source>
</evidence>
<proteinExistence type="predicted"/>
<name>A0ABU2L0G6_9ACTN</name>
<dbReference type="Proteomes" id="UP001183226">
    <property type="component" value="Unassembled WGS sequence"/>
</dbReference>
<comment type="caution">
    <text evidence="1">The sequence shown here is derived from an EMBL/GenBank/DDBJ whole genome shotgun (WGS) entry which is preliminary data.</text>
</comment>
<sequence>MATLPTPRAEDAEETHLSVRDAARLATVAGQLHAAAYAVRDDQLLLRALLDDALDSIDQVRGRDSRCALARARTPHQQP</sequence>
<reference evidence="2" key="1">
    <citation type="submission" date="2023-07" db="EMBL/GenBank/DDBJ databases">
        <title>30 novel species of actinomycetes from the DSMZ collection.</title>
        <authorList>
            <person name="Nouioui I."/>
        </authorList>
    </citation>
    <scope>NUCLEOTIDE SEQUENCE [LARGE SCALE GENOMIC DNA]</scope>
    <source>
        <strain evidence="2">DSM 45055</strain>
    </source>
</reference>
<evidence type="ECO:0000313" key="1">
    <source>
        <dbReference type="EMBL" id="MDT0305049.1"/>
    </source>
</evidence>
<accession>A0ABU2L0G6</accession>
<protein>
    <submittedName>
        <fullName evidence="1">Uncharacterized protein</fullName>
    </submittedName>
</protein>
<keyword evidence="2" id="KW-1185">Reference proteome</keyword>